<evidence type="ECO:0000313" key="4">
    <source>
        <dbReference type="Proteomes" id="UP000249619"/>
    </source>
</evidence>
<name>A0A364NA32_STELY</name>
<feature type="compositionally biased region" description="Basic and acidic residues" evidence="1">
    <location>
        <begin position="44"/>
        <end position="56"/>
    </location>
</feature>
<evidence type="ECO:0000256" key="1">
    <source>
        <dbReference type="SAM" id="MobiDB-lite"/>
    </source>
</evidence>
<proteinExistence type="predicted"/>
<feature type="region of interest" description="Disordered" evidence="1">
    <location>
        <begin position="1"/>
        <end position="83"/>
    </location>
</feature>
<sequence>MSSTPDSIVLPTPLAPEESEEQSNEELGTEESHVEELQAEEPQAEEHQSEEPRTEEPQAGEHQAQQDGVARAESPTIEASKSTAYRRRLLETVVDLHESGKRPSKDSEIEVLRKSVLVGPIKISFSEDKELMRGASNMRPKELFRTGYETSITLSSYVTKDTHAKHRQVPDLIIDEKNAFQSVGKFKLSEDLTLERIERHLVWNKKREPSSFISAFDGADHAIRRARFHYTHSQRIGHRVFVAAIDTSTLVAATVTSQCESTTSYEVKNSAFFLRSYKKTKTVNVPVWIRDTVVPADRSNITQEELATSGADMWMSIRELRKSNVEVTASRGHSYEWLACGSVPKACVLRVMPFDGKALHPFEGLNPIWSLKSTEPWFWDWKLQMWLLDHDIQSDARSDVDKANQKRKHDATEDEDLRDVQVEKRAKSDDVALAQGPLELTIIRPYLSYQELFAKASDAA</sequence>
<dbReference type="InterPro" id="IPR056009">
    <property type="entry name" value="DUF7587"/>
</dbReference>
<comment type="caution">
    <text evidence="3">The sequence shown here is derived from an EMBL/GenBank/DDBJ whole genome shotgun (WGS) entry which is preliminary data.</text>
</comment>
<evidence type="ECO:0000259" key="2">
    <source>
        <dbReference type="Pfam" id="PF24494"/>
    </source>
</evidence>
<dbReference type="Proteomes" id="UP000249619">
    <property type="component" value="Unassembled WGS sequence"/>
</dbReference>
<organism evidence="3 4">
    <name type="scientific">Stemphylium lycopersici</name>
    <name type="common">Tomato gray leaf spot disease fungus</name>
    <name type="synonym">Thyrospora lycopersici</name>
    <dbReference type="NCBI Taxonomy" id="183478"/>
    <lineage>
        <taxon>Eukaryota</taxon>
        <taxon>Fungi</taxon>
        <taxon>Dikarya</taxon>
        <taxon>Ascomycota</taxon>
        <taxon>Pezizomycotina</taxon>
        <taxon>Dothideomycetes</taxon>
        <taxon>Pleosporomycetidae</taxon>
        <taxon>Pleosporales</taxon>
        <taxon>Pleosporineae</taxon>
        <taxon>Pleosporaceae</taxon>
        <taxon>Stemphylium</taxon>
    </lineage>
</organism>
<gene>
    <name evidence="3" type="ORF">DDE83_002550</name>
</gene>
<feature type="compositionally biased region" description="Acidic residues" evidence="1">
    <location>
        <begin position="17"/>
        <end position="29"/>
    </location>
</feature>
<protein>
    <recommendedName>
        <fullName evidence="2">DUF7587 domain-containing protein</fullName>
    </recommendedName>
</protein>
<keyword evidence="4" id="KW-1185">Reference proteome</keyword>
<reference evidence="4" key="1">
    <citation type="submission" date="2018-05" db="EMBL/GenBank/DDBJ databases">
        <title>Draft genome sequence of Stemphylium lycopersici strain CIDEFI 213.</title>
        <authorList>
            <person name="Medina R."/>
            <person name="Franco M.E.E."/>
            <person name="Lucentini C.G."/>
            <person name="Saparrat M.C.N."/>
            <person name="Balatti P.A."/>
        </authorList>
    </citation>
    <scope>NUCLEOTIDE SEQUENCE [LARGE SCALE GENOMIC DNA]</scope>
    <source>
        <strain evidence="4">CIDEFI 213</strain>
    </source>
</reference>
<feature type="region of interest" description="Disordered" evidence="1">
    <location>
        <begin position="398"/>
        <end position="419"/>
    </location>
</feature>
<feature type="domain" description="DUF7587" evidence="2">
    <location>
        <begin position="188"/>
        <end position="352"/>
    </location>
</feature>
<accession>A0A364NA32</accession>
<dbReference type="Pfam" id="PF24494">
    <property type="entry name" value="DUF7587"/>
    <property type="match status" value="1"/>
</dbReference>
<dbReference type="EMBL" id="QGDH01000026">
    <property type="protein sequence ID" value="RAR14132.1"/>
    <property type="molecule type" value="Genomic_DNA"/>
</dbReference>
<dbReference type="AlphaFoldDB" id="A0A364NA32"/>
<evidence type="ECO:0000313" key="3">
    <source>
        <dbReference type="EMBL" id="RAR14132.1"/>
    </source>
</evidence>